<sequence length="520" mass="58919">MDLDLIKDYIEYEQSIAENDTKMFIKEEYVIPDTLPDVDNILMLDVKPMITNKEVGTDKVNLEGQLQYTILYMAKDGGATEAHSVVYNGNIFESIDMIGAQSNMYCDIELNIEHMDCVIINERKIAIQGFIICKCNGYNINSFEIVKDVHEGKDIQFLKNPMTVDKVMEPIETELVGKAEVKIDMDKNECLKVIKYDVTIGKKDVRIYDGGLKVEAMANVAILYKGKNGRDLFCVSESVPLYKEVTVDELKPNMEYFTEFEVQSFEYDVRQDDMGENRVIDVEFVVKAITHVMYKEEVEVIQDVYCPTKLLNMDIKENNINVIQGHGYTESLVKGDIDVKNDDLKPIKVIMTTGNASITDKNIKNDKIEIEGLLKVDVLYSTEDEEQYLVTVEDEIPFSCKVDIAGTNPNMQANANISLEMIEGSLEAGNVSIRAIVKVHCKVYYNIKNKFVVNMAINDGEVPEKKASIIIYVVQPEDTLWSIAKKYLTTVDEIMKINELAEGEEVKPSQKLIIPGRATV</sequence>
<reference evidence="2 3" key="1">
    <citation type="submission" date="2014-07" db="EMBL/GenBank/DDBJ databases">
        <title>Draft genome of Clostridium sulfidigenes 113A isolated from sediments associated with methane hydrate from Krishna Godavari basin.</title>
        <authorList>
            <person name="Honkalas V.S."/>
            <person name="Dabir A.P."/>
            <person name="Arora P."/>
            <person name="Dhakephalkar P.K."/>
        </authorList>
    </citation>
    <scope>NUCLEOTIDE SEQUENCE [LARGE SCALE GENOMIC DNA]</scope>
    <source>
        <strain evidence="2 3">113A</strain>
    </source>
</reference>
<dbReference type="STRING" id="318464.IO99_14180"/>
<name>A0A084J998_9CLOT</name>
<dbReference type="AlphaFoldDB" id="A0A084J998"/>
<dbReference type="Pfam" id="PF01476">
    <property type="entry name" value="LysM"/>
    <property type="match status" value="1"/>
</dbReference>
<dbReference type="RefSeq" id="WP_035134341.1">
    <property type="nucleotide sequence ID" value="NZ_JPMD01000034.1"/>
</dbReference>
<dbReference type="eggNOG" id="COG1388">
    <property type="taxonomic scope" value="Bacteria"/>
</dbReference>
<dbReference type="Proteomes" id="UP000028542">
    <property type="component" value="Unassembled WGS sequence"/>
</dbReference>
<dbReference type="SMART" id="SM00257">
    <property type="entry name" value="LysM"/>
    <property type="match status" value="1"/>
</dbReference>
<dbReference type="CDD" id="cd00118">
    <property type="entry name" value="LysM"/>
    <property type="match status" value="1"/>
</dbReference>
<dbReference type="InterPro" id="IPR018392">
    <property type="entry name" value="LysM"/>
</dbReference>
<dbReference type="InterPro" id="IPR036779">
    <property type="entry name" value="LysM_dom_sf"/>
</dbReference>
<dbReference type="GO" id="GO:0008932">
    <property type="term" value="F:lytic endotransglycosylase activity"/>
    <property type="evidence" value="ECO:0007669"/>
    <property type="project" value="TreeGrafter"/>
</dbReference>
<gene>
    <name evidence="2" type="ORF">IO99_14180</name>
</gene>
<dbReference type="PANTHER" id="PTHR33734">
    <property type="entry name" value="LYSM DOMAIN-CONTAINING GPI-ANCHORED PROTEIN 2"/>
    <property type="match status" value="1"/>
</dbReference>
<dbReference type="Pfam" id="PF12673">
    <property type="entry name" value="SipL"/>
    <property type="match status" value="3"/>
</dbReference>
<feature type="domain" description="LysM" evidence="1">
    <location>
        <begin position="470"/>
        <end position="514"/>
    </location>
</feature>
<dbReference type="PANTHER" id="PTHR33734:SF22">
    <property type="entry name" value="MEMBRANE-BOUND LYTIC MUREIN TRANSGLYCOSYLASE D"/>
    <property type="match status" value="1"/>
</dbReference>
<accession>A0A084J998</accession>
<dbReference type="EMBL" id="JPMD01000034">
    <property type="protein sequence ID" value="KEZ85532.1"/>
    <property type="molecule type" value="Genomic_DNA"/>
</dbReference>
<proteinExistence type="predicted"/>
<dbReference type="SUPFAM" id="SSF54106">
    <property type="entry name" value="LysM domain"/>
    <property type="match status" value="1"/>
</dbReference>
<protein>
    <submittedName>
        <fullName evidence="2">Peptidoglycan-binding protein</fullName>
    </submittedName>
</protein>
<evidence type="ECO:0000259" key="1">
    <source>
        <dbReference type="PROSITE" id="PS51782"/>
    </source>
</evidence>
<keyword evidence="3" id="KW-1185">Reference proteome</keyword>
<organism evidence="2 3">
    <name type="scientific">Clostridium sulfidigenes</name>
    <dbReference type="NCBI Taxonomy" id="318464"/>
    <lineage>
        <taxon>Bacteria</taxon>
        <taxon>Bacillati</taxon>
        <taxon>Bacillota</taxon>
        <taxon>Clostridia</taxon>
        <taxon>Eubacteriales</taxon>
        <taxon>Clostridiaceae</taxon>
        <taxon>Clostridium</taxon>
    </lineage>
</organism>
<evidence type="ECO:0000313" key="3">
    <source>
        <dbReference type="Proteomes" id="UP000028542"/>
    </source>
</evidence>
<evidence type="ECO:0000313" key="2">
    <source>
        <dbReference type="EMBL" id="KEZ85532.1"/>
    </source>
</evidence>
<comment type="caution">
    <text evidence="2">The sequence shown here is derived from an EMBL/GenBank/DDBJ whole genome shotgun (WGS) entry which is preliminary data.</text>
</comment>
<dbReference type="Gene3D" id="3.10.350.10">
    <property type="entry name" value="LysM domain"/>
    <property type="match status" value="1"/>
</dbReference>
<dbReference type="InterPro" id="IPR024300">
    <property type="entry name" value="SipL_SPOCS_dom"/>
</dbReference>
<dbReference type="PROSITE" id="PS51782">
    <property type="entry name" value="LYSM"/>
    <property type="match status" value="1"/>
</dbReference>